<dbReference type="Proteomes" id="UP000095281">
    <property type="component" value="Unplaced"/>
</dbReference>
<feature type="compositionally biased region" description="Acidic residues" evidence="1">
    <location>
        <begin position="34"/>
        <end position="43"/>
    </location>
</feature>
<reference evidence="4" key="1">
    <citation type="submission" date="2016-11" db="UniProtKB">
        <authorList>
            <consortium name="WormBaseParasite"/>
        </authorList>
    </citation>
    <scope>IDENTIFICATION</scope>
</reference>
<accession>A0A1I8AZ45</accession>
<dbReference type="WBParaSite" id="MhA1_Contig1109.frz3.gene5">
    <property type="protein sequence ID" value="MhA1_Contig1109.frz3.gene5"/>
    <property type="gene ID" value="MhA1_Contig1109.frz3.gene5"/>
</dbReference>
<organism evidence="3 4">
    <name type="scientific">Meloidogyne hapla</name>
    <name type="common">Root-knot nematode worm</name>
    <dbReference type="NCBI Taxonomy" id="6305"/>
    <lineage>
        <taxon>Eukaryota</taxon>
        <taxon>Metazoa</taxon>
        <taxon>Ecdysozoa</taxon>
        <taxon>Nematoda</taxon>
        <taxon>Chromadorea</taxon>
        <taxon>Rhabditida</taxon>
        <taxon>Tylenchina</taxon>
        <taxon>Tylenchomorpha</taxon>
        <taxon>Tylenchoidea</taxon>
        <taxon>Meloidogynidae</taxon>
        <taxon>Meloidogyninae</taxon>
        <taxon>Meloidogyne</taxon>
    </lineage>
</organism>
<evidence type="ECO:0000313" key="4">
    <source>
        <dbReference type="WBParaSite" id="MhA1_Contig1109.frz3.gene5"/>
    </source>
</evidence>
<dbReference type="SMART" id="SM00331">
    <property type="entry name" value="PP2C_SIG"/>
    <property type="match status" value="1"/>
</dbReference>
<dbReference type="InterPro" id="IPR036457">
    <property type="entry name" value="PPM-type-like_dom_sf"/>
</dbReference>
<dbReference type="PROSITE" id="PS51746">
    <property type="entry name" value="PPM_2"/>
    <property type="match status" value="1"/>
</dbReference>
<dbReference type="PANTHER" id="PTHR21586">
    <property type="entry name" value="TIPA"/>
    <property type="match status" value="1"/>
</dbReference>
<dbReference type="SMART" id="SM00332">
    <property type="entry name" value="PP2Cc"/>
    <property type="match status" value="1"/>
</dbReference>
<feature type="compositionally biased region" description="Polar residues" evidence="1">
    <location>
        <begin position="61"/>
        <end position="70"/>
    </location>
</feature>
<dbReference type="PANTHER" id="PTHR21586:SF0">
    <property type="entry name" value="PP2C-LIKE DOMAIN-CONTAINING PROTEIN CG9801"/>
    <property type="match status" value="1"/>
</dbReference>
<dbReference type="Pfam" id="PF13672">
    <property type="entry name" value="PP2C_2"/>
    <property type="match status" value="1"/>
</dbReference>
<dbReference type="OMA" id="INEWVIN"/>
<feature type="region of interest" description="Disordered" evidence="1">
    <location>
        <begin position="57"/>
        <end position="87"/>
    </location>
</feature>
<feature type="region of interest" description="Disordered" evidence="1">
    <location>
        <begin position="21"/>
        <end position="43"/>
    </location>
</feature>
<evidence type="ECO:0000313" key="3">
    <source>
        <dbReference type="Proteomes" id="UP000095281"/>
    </source>
</evidence>
<feature type="compositionally biased region" description="Basic and acidic residues" evidence="1">
    <location>
        <begin position="157"/>
        <end position="175"/>
    </location>
</feature>
<sequence>MSSFFRRHVRGLLRTTFSAPQSTETISSIATNNVDDDFENHDESEEERLLLSLDHRLGPAGTSSETNNLCRNGKKRQNAPEVYSGKTGLDLPNIHVGPLSLPVMACHTGPDGGLTCVQPMRQRTIAKMAKLDDEEFSLSSMDEEVDEENEVEEEVMREERRENGEEKVEEEKHEENNGIEVNNQVMEEMNGFRPVDEEPEDIEHQTNNPPKSIGELKLLDVPKKETIKKNKKKMKRSRGGGKALIKSADSFEALGLVGVDDFPTFRNGSALEQLDWSSWDENRALGISTSLYERHPVSGLPAGHPIADVFGIIARENNAILALADGVNWGDGARLAARCAIRGAIDHLNTAIERQQLNTTNDIFHSMLGAFHAAHALILQEGGSLTTLCVALVAPVKASDSSVLCVCNVGDSLCFVYNQTHGVNEITLGSHNIAQMRDMRDAGGALGPVDGRNPQLHNLTCSMTFVEKGDLVFITSDGISDNFDPVVGKFCSIRRPREEAEEMEVTETVTNEKENNLTTNNQKNNASSILLPPPFHKTKSAPATNIENIRKPINGTHQHLNKPPLQNNINNYIPLPLSEMKRRQPAATLPFVDAPQRHELMLLRMNDIISNGLCLPYNDQQQNSPLEKRQISAVELCNNLVQFAYKLSSAKRHTLEDPELYRVVIFT</sequence>
<protein>
    <submittedName>
        <fullName evidence="4">PPM-type phosphatase domain-containing protein</fullName>
    </submittedName>
</protein>
<feature type="region of interest" description="Disordered" evidence="1">
    <location>
        <begin position="137"/>
        <end position="175"/>
    </location>
</feature>
<dbReference type="SUPFAM" id="SSF81606">
    <property type="entry name" value="PP2C-like"/>
    <property type="match status" value="1"/>
</dbReference>
<feature type="compositionally biased region" description="Polar residues" evidence="1">
    <location>
        <begin position="21"/>
        <end position="33"/>
    </location>
</feature>
<feature type="domain" description="PPM-type phosphatase" evidence="2">
    <location>
        <begin position="291"/>
        <end position="666"/>
    </location>
</feature>
<evidence type="ECO:0000256" key="1">
    <source>
        <dbReference type="SAM" id="MobiDB-lite"/>
    </source>
</evidence>
<evidence type="ECO:0000259" key="2">
    <source>
        <dbReference type="PROSITE" id="PS51746"/>
    </source>
</evidence>
<proteinExistence type="predicted"/>
<dbReference type="InterPro" id="IPR001932">
    <property type="entry name" value="PPM-type_phosphatase-like_dom"/>
</dbReference>
<name>A0A1I8AZ45_MELHA</name>
<dbReference type="AlphaFoldDB" id="A0A1I8AZ45"/>
<keyword evidence="3" id="KW-1185">Reference proteome</keyword>
<feature type="compositionally biased region" description="Acidic residues" evidence="1">
    <location>
        <begin position="137"/>
        <end position="156"/>
    </location>
</feature>
<dbReference type="Gene3D" id="3.60.40.10">
    <property type="entry name" value="PPM-type phosphatase domain"/>
    <property type="match status" value="1"/>
</dbReference>
<dbReference type="InterPro" id="IPR053287">
    <property type="entry name" value="PP2C-like_domain"/>
</dbReference>